<name>A0A8J4VU57_9ROSI</name>
<feature type="compositionally biased region" description="Low complexity" evidence="1">
    <location>
        <begin position="101"/>
        <end position="112"/>
    </location>
</feature>
<protein>
    <submittedName>
        <fullName evidence="2">Uncharacterized protein</fullName>
    </submittedName>
</protein>
<accession>A0A8J4VU57</accession>
<evidence type="ECO:0000313" key="2">
    <source>
        <dbReference type="EMBL" id="KAF3970675.1"/>
    </source>
</evidence>
<evidence type="ECO:0000256" key="1">
    <source>
        <dbReference type="SAM" id="MobiDB-lite"/>
    </source>
</evidence>
<keyword evidence="3" id="KW-1185">Reference proteome</keyword>
<sequence>MEKGTGQFCRSAGRCGAMRRGVHAGMPLGTLPCPMPASLGQITSFSKKPSFFWKSLQICGQATQPRPRQPPWACCQGQGMQPRHGQATQPTPRPRPRPRSPRQGQGQGSPHGRAAKAKACSSQGQGSAHGRAAKAKACTGHAAHAKAKAKAAPMGVLPRPRHAAAKAKAAPMSVLPRPRHAQATQPRPRQPPWAGCQGQVMHKACSQGQGQGSPHGRAAKAKAAPMGVLPRPRHAQGMQPGPRQPPCACSSHGQGSPHGHAAKAKACTRHAARP</sequence>
<comment type="caution">
    <text evidence="2">The sequence shown here is derived from an EMBL/GenBank/DDBJ whole genome shotgun (WGS) entry which is preliminary data.</text>
</comment>
<dbReference type="EMBL" id="JRKL02000509">
    <property type="protein sequence ID" value="KAF3970675.1"/>
    <property type="molecule type" value="Genomic_DNA"/>
</dbReference>
<dbReference type="Proteomes" id="UP000737018">
    <property type="component" value="Unassembled WGS sequence"/>
</dbReference>
<proteinExistence type="predicted"/>
<organism evidence="2 3">
    <name type="scientific">Castanea mollissima</name>
    <name type="common">Chinese chestnut</name>
    <dbReference type="NCBI Taxonomy" id="60419"/>
    <lineage>
        <taxon>Eukaryota</taxon>
        <taxon>Viridiplantae</taxon>
        <taxon>Streptophyta</taxon>
        <taxon>Embryophyta</taxon>
        <taxon>Tracheophyta</taxon>
        <taxon>Spermatophyta</taxon>
        <taxon>Magnoliopsida</taxon>
        <taxon>eudicotyledons</taxon>
        <taxon>Gunneridae</taxon>
        <taxon>Pentapetalae</taxon>
        <taxon>rosids</taxon>
        <taxon>fabids</taxon>
        <taxon>Fagales</taxon>
        <taxon>Fagaceae</taxon>
        <taxon>Castanea</taxon>
    </lineage>
</organism>
<evidence type="ECO:0000313" key="3">
    <source>
        <dbReference type="Proteomes" id="UP000737018"/>
    </source>
</evidence>
<reference evidence="2" key="1">
    <citation type="submission" date="2020-03" db="EMBL/GenBank/DDBJ databases">
        <title>Castanea mollissima Vanexum genome sequencing.</title>
        <authorList>
            <person name="Staton M."/>
        </authorList>
    </citation>
    <scope>NUCLEOTIDE SEQUENCE</scope>
    <source>
        <tissue evidence="2">Leaf</tissue>
    </source>
</reference>
<feature type="region of interest" description="Disordered" evidence="1">
    <location>
        <begin position="149"/>
        <end position="274"/>
    </location>
</feature>
<dbReference type="AlphaFoldDB" id="A0A8J4VU57"/>
<gene>
    <name evidence="2" type="ORF">CMV_005637</name>
</gene>
<feature type="compositionally biased region" description="Basic residues" evidence="1">
    <location>
        <begin position="260"/>
        <end position="274"/>
    </location>
</feature>
<feature type="region of interest" description="Disordered" evidence="1">
    <location>
        <begin position="62"/>
        <end position="137"/>
    </location>
</feature>